<protein>
    <recommendedName>
        <fullName evidence="1">N-acetyltransferase domain-containing protein</fullName>
    </recommendedName>
</protein>
<dbReference type="InterPro" id="IPR000182">
    <property type="entry name" value="GNAT_dom"/>
</dbReference>
<dbReference type="Proteomes" id="UP000286402">
    <property type="component" value="Unassembled WGS sequence"/>
</dbReference>
<dbReference type="Gene3D" id="3.40.630.30">
    <property type="match status" value="1"/>
</dbReference>
<evidence type="ECO:0000259" key="1">
    <source>
        <dbReference type="PROSITE" id="PS51186"/>
    </source>
</evidence>
<dbReference type="AlphaFoldDB" id="A0A420FZZ8"/>
<dbReference type="RefSeq" id="WP_120333887.1">
    <property type="nucleotide sequence ID" value="NZ_MCAQ01000008.1"/>
</dbReference>
<dbReference type="InterPro" id="IPR016181">
    <property type="entry name" value="Acyl_CoA_acyltransferase"/>
</dbReference>
<feature type="domain" description="N-acetyltransferase" evidence="1">
    <location>
        <begin position="13"/>
        <end position="165"/>
    </location>
</feature>
<dbReference type="PROSITE" id="PS51186">
    <property type="entry name" value="GNAT"/>
    <property type="match status" value="1"/>
</dbReference>
<sequence length="173" mass="19719">MQVMKSDGDHIKIILKEISVKDAESFYRLYHGDEPNIQAQTTGKEQMNPIQFTEHILSLCEELYSIRTVENEHTVIGDCALHHWNQEEKKIEIGGSLLPEYWGKGIMSAAFKLLIAVAKEKYQANVLVAKTEITNLKALKFAKKLGFQKISNEGDIIILEKRVLDREAFPGIY</sequence>
<dbReference type="PANTHER" id="PTHR43792:SF1">
    <property type="entry name" value="N-ACETYLTRANSFERASE DOMAIN-CONTAINING PROTEIN"/>
    <property type="match status" value="1"/>
</dbReference>
<name>A0A420FZZ8_9SPHI</name>
<dbReference type="CDD" id="cd04301">
    <property type="entry name" value="NAT_SF"/>
    <property type="match status" value="1"/>
</dbReference>
<dbReference type="Pfam" id="PF13302">
    <property type="entry name" value="Acetyltransf_3"/>
    <property type="match status" value="1"/>
</dbReference>
<proteinExistence type="predicted"/>
<evidence type="ECO:0000313" key="2">
    <source>
        <dbReference type="EMBL" id="RKF38519.1"/>
    </source>
</evidence>
<dbReference type="GO" id="GO:0016747">
    <property type="term" value="F:acyltransferase activity, transferring groups other than amino-acyl groups"/>
    <property type="evidence" value="ECO:0007669"/>
    <property type="project" value="InterPro"/>
</dbReference>
<evidence type="ECO:0000313" key="3">
    <source>
        <dbReference type="Proteomes" id="UP000286402"/>
    </source>
</evidence>
<accession>A0A420FZZ8</accession>
<gene>
    <name evidence="2" type="ORF">BCY89_27270</name>
</gene>
<dbReference type="EMBL" id="MCAQ01000008">
    <property type="protein sequence ID" value="RKF38519.1"/>
    <property type="molecule type" value="Genomic_DNA"/>
</dbReference>
<dbReference type="PANTHER" id="PTHR43792">
    <property type="entry name" value="GNAT FAMILY, PUTATIVE (AFU_ORTHOLOGUE AFUA_3G00765)-RELATED-RELATED"/>
    <property type="match status" value="1"/>
</dbReference>
<keyword evidence="3" id="KW-1185">Reference proteome</keyword>
<dbReference type="SUPFAM" id="SSF55729">
    <property type="entry name" value="Acyl-CoA N-acyltransferases (Nat)"/>
    <property type="match status" value="1"/>
</dbReference>
<reference evidence="2 3" key="1">
    <citation type="submission" date="2016-07" db="EMBL/GenBank/DDBJ databases">
        <title>Genome analysis of Sphingobacterium siyangense T12B17.</title>
        <authorList>
            <person name="Xu D."/>
            <person name="Su Y."/>
            <person name="Zheng S."/>
        </authorList>
    </citation>
    <scope>NUCLEOTIDE SEQUENCE [LARGE SCALE GENOMIC DNA]</scope>
    <source>
        <strain evidence="2 3">T12B17</strain>
    </source>
</reference>
<comment type="caution">
    <text evidence="2">The sequence shown here is derived from an EMBL/GenBank/DDBJ whole genome shotgun (WGS) entry which is preliminary data.</text>
</comment>
<dbReference type="InterPro" id="IPR051531">
    <property type="entry name" value="N-acetyltransferase"/>
</dbReference>
<organism evidence="2 3">
    <name type="scientific">Sphingobacterium siyangense</name>
    <dbReference type="NCBI Taxonomy" id="459529"/>
    <lineage>
        <taxon>Bacteria</taxon>
        <taxon>Pseudomonadati</taxon>
        <taxon>Bacteroidota</taxon>
        <taxon>Sphingobacteriia</taxon>
        <taxon>Sphingobacteriales</taxon>
        <taxon>Sphingobacteriaceae</taxon>
        <taxon>Sphingobacterium</taxon>
    </lineage>
</organism>